<dbReference type="GO" id="GO:0003824">
    <property type="term" value="F:catalytic activity"/>
    <property type="evidence" value="ECO:0007669"/>
    <property type="project" value="InterPro"/>
</dbReference>
<evidence type="ECO:0000256" key="2">
    <source>
        <dbReference type="ARBA" id="ARBA00022827"/>
    </source>
</evidence>
<evidence type="ECO:0000259" key="3">
    <source>
        <dbReference type="PROSITE" id="PS51387"/>
    </source>
</evidence>
<dbReference type="SUPFAM" id="SSF56176">
    <property type="entry name" value="FAD-binding/transporter-associated domain-like"/>
    <property type="match status" value="1"/>
</dbReference>
<dbReference type="Gene3D" id="3.30.465.10">
    <property type="match status" value="1"/>
</dbReference>
<dbReference type="InterPro" id="IPR016169">
    <property type="entry name" value="FAD-bd_PCMH_sub2"/>
</dbReference>
<protein>
    <submittedName>
        <fullName evidence="4">Glycolate oxidase subunit GlcE</fullName>
    </submittedName>
</protein>
<dbReference type="InterPro" id="IPR036318">
    <property type="entry name" value="FAD-bd_PCMH-like_sf"/>
</dbReference>
<dbReference type="InterPro" id="IPR016164">
    <property type="entry name" value="FAD-linked_Oxase-like_C"/>
</dbReference>
<dbReference type="InterPro" id="IPR016166">
    <property type="entry name" value="FAD-bd_PCMH"/>
</dbReference>
<dbReference type="AlphaFoldDB" id="A0A2P7SGE6"/>
<name>A0A2P7SGE6_9HYPH</name>
<dbReference type="OrthoDB" id="9811557at2"/>
<dbReference type="Proteomes" id="UP000240653">
    <property type="component" value="Unassembled WGS sequence"/>
</dbReference>
<dbReference type="PROSITE" id="PS51387">
    <property type="entry name" value="FAD_PCMH"/>
    <property type="match status" value="1"/>
</dbReference>
<keyword evidence="5" id="KW-1185">Reference proteome</keyword>
<feature type="domain" description="FAD-binding PCMH-type" evidence="3">
    <location>
        <begin position="1"/>
        <end position="182"/>
    </location>
</feature>
<dbReference type="EMBL" id="PXYL01000004">
    <property type="protein sequence ID" value="PSJ61562.1"/>
    <property type="molecule type" value="Genomic_DNA"/>
</dbReference>
<dbReference type="NCBIfam" id="NF008439">
    <property type="entry name" value="PRK11282.1"/>
    <property type="match status" value="1"/>
</dbReference>
<proteinExistence type="predicted"/>
<keyword evidence="2" id="KW-0274">FAD</keyword>
<comment type="caution">
    <text evidence="4">The sequence shown here is derived from an EMBL/GenBank/DDBJ whole genome shotgun (WGS) entry which is preliminary data.</text>
</comment>
<dbReference type="SUPFAM" id="SSF55103">
    <property type="entry name" value="FAD-linked oxidases, C-terminal domain"/>
    <property type="match status" value="1"/>
</dbReference>
<evidence type="ECO:0000313" key="4">
    <source>
        <dbReference type="EMBL" id="PSJ61562.1"/>
    </source>
</evidence>
<evidence type="ECO:0000256" key="1">
    <source>
        <dbReference type="ARBA" id="ARBA00022630"/>
    </source>
</evidence>
<gene>
    <name evidence="4" type="ORF">C7I85_11000</name>
</gene>
<dbReference type="Pfam" id="PF01565">
    <property type="entry name" value="FAD_binding_4"/>
    <property type="match status" value="1"/>
</dbReference>
<reference evidence="4 5" key="1">
    <citation type="submission" date="2018-03" db="EMBL/GenBank/DDBJ databases">
        <title>The draft genome of Mesorhizobium soli JCM 19897.</title>
        <authorList>
            <person name="Li L."/>
            <person name="Liu L."/>
            <person name="Liang L."/>
            <person name="Wang T."/>
            <person name="Zhang X."/>
        </authorList>
    </citation>
    <scope>NUCLEOTIDE SEQUENCE [LARGE SCALE GENOMIC DNA]</scope>
    <source>
        <strain evidence="4 5">JCM 19897</strain>
    </source>
</reference>
<organism evidence="4 5">
    <name type="scientific">Pseudaminobacter soli</name>
    <name type="common">ex Li et al. 2025</name>
    <dbReference type="NCBI Taxonomy" id="1295366"/>
    <lineage>
        <taxon>Bacteria</taxon>
        <taxon>Pseudomonadati</taxon>
        <taxon>Pseudomonadota</taxon>
        <taxon>Alphaproteobacteria</taxon>
        <taxon>Hyphomicrobiales</taxon>
        <taxon>Phyllobacteriaceae</taxon>
        <taxon>Pseudaminobacter</taxon>
    </lineage>
</organism>
<dbReference type="InterPro" id="IPR006094">
    <property type="entry name" value="Oxid_FAD_bind_N"/>
</dbReference>
<accession>A0A2P7SGE6</accession>
<evidence type="ECO:0000313" key="5">
    <source>
        <dbReference type="Proteomes" id="UP000240653"/>
    </source>
</evidence>
<keyword evidence="1" id="KW-0285">Flavoprotein</keyword>
<dbReference type="RefSeq" id="WP_106723994.1">
    <property type="nucleotide sequence ID" value="NZ_PXYL01000004.1"/>
</dbReference>
<dbReference type="GO" id="GO:0071949">
    <property type="term" value="F:FAD binding"/>
    <property type="evidence" value="ECO:0007669"/>
    <property type="project" value="InterPro"/>
</dbReference>
<sequence length="424" mass="44843">MTTFTPTASEEVQSAVQWALAEDAPLEIVGHGSKRAIGHPVQAAHTLDLSGLTGVTLYEPEELVLSAKAGTPLAEIEAMLAARGQQFAFEPMDYGPLLGQPAGRGTIGGVLAANLSGPRRLKAGAARDHILGISAVSGRGEAFKSGGRVVKNVTGYDLSKGMAGSWGTLAVLTDVTFKVLPAAETETTLAIRGLYDEDAAAAMALAMGCSAEVSSAAHLPENLSSTVADGALAGESATLLRIEGFGPSVAYRIEHLKQLLRNAGRLDEIAENMSRAIWRDIRDCMPFADGTERPVWRISMAPADTHRMVLALRMEMAADAFYDWQGGLVWLRLETDPEADLVRQLVRKFGGGHATLVRANQAWRAALPVFQPQPGPLAALSARLKNEFDPKGILNPGRMAPVERSASVLTSGLTLSASESEGIS</sequence>
<dbReference type="PANTHER" id="PTHR11748:SF103">
    <property type="entry name" value="GLYCOLATE OXIDASE SUBUNIT GLCE"/>
    <property type="match status" value="1"/>
</dbReference>
<dbReference type="PANTHER" id="PTHR11748">
    <property type="entry name" value="D-LACTATE DEHYDROGENASE"/>
    <property type="match status" value="1"/>
</dbReference>